<dbReference type="Pfam" id="PF07686">
    <property type="entry name" value="V-set"/>
    <property type="match status" value="1"/>
</dbReference>
<dbReference type="GO" id="GO:0009897">
    <property type="term" value="C:external side of plasma membrane"/>
    <property type="evidence" value="ECO:0007669"/>
    <property type="project" value="TreeGrafter"/>
</dbReference>
<dbReference type="GO" id="GO:0001817">
    <property type="term" value="P:regulation of cytokine production"/>
    <property type="evidence" value="ECO:0007669"/>
    <property type="project" value="TreeGrafter"/>
</dbReference>
<evidence type="ECO:0000313" key="6">
    <source>
        <dbReference type="EMBL" id="TKS71868.1"/>
    </source>
</evidence>
<keyword evidence="2" id="KW-0472">Membrane</keyword>
<dbReference type="PANTHER" id="PTHR24100">
    <property type="entry name" value="BUTYROPHILIN"/>
    <property type="match status" value="1"/>
</dbReference>
<dbReference type="Gene3D" id="2.60.40.10">
    <property type="entry name" value="Immunoglobulins"/>
    <property type="match status" value="1"/>
</dbReference>
<evidence type="ECO:0000256" key="1">
    <source>
        <dbReference type="ARBA" id="ARBA00004370"/>
    </source>
</evidence>
<evidence type="ECO:0000259" key="5">
    <source>
        <dbReference type="PROSITE" id="PS50835"/>
    </source>
</evidence>
<dbReference type="InterPro" id="IPR013783">
    <property type="entry name" value="Ig-like_fold"/>
</dbReference>
<name>A0A4U5UCX3_COLLU</name>
<comment type="subcellular location">
    <subcellularLocation>
        <location evidence="1">Membrane</location>
    </subcellularLocation>
</comment>
<protein>
    <submittedName>
        <fullName evidence="6">CD276 antigen-like protein</fullName>
    </submittedName>
</protein>
<accession>A0A4U5UCX3</accession>
<dbReference type="AlphaFoldDB" id="A0A4U5UCX3"/>
<feature type="domain" description="Ig-like" evidence="5">
    <location>
        <begin position="15"/>
        <end position="125"/>
    </location>
</feature>
<reference evidence="6 7" key="1">
    <citation type="submission" date="2019-01" db="EMBL/GenBank/DDBJ databases">
        <title>Genome Assembly of Collichthys lucidus.</title>
        <authorList>
            <person name="Cai M."/>
            <person name="Xiao S."/>
        </authorList>
    </citation>
    <scope>NUCLEOTIDE SEQUENCE [LARGE SCALE GENOMIC DNA]</scope>
    <source>
        <strain evidence="6">JT15FE1705JMU</strain>
        <tissue evidence="6">Muscle</tissue>
    </source>
</reference>
<dbReference type="PROSITE" id="PS50835">
    <property type="entry name" value="IG_LIKE"/>
    <property type="match status" value="1"/>
</dbReference>
<dbReference type="GO" id="GO:0005102">
    <property type="term" value="F:signaling receptor binding"/>
    <property type="evidence" value="ECO:0007669"/>
    <property type="project" value="TreeGrafter"/>
</dbReference>
<dbReference type="Proteomes" id="UP000298787">
    <property type="component" value="Chromosome 5"/>
</dbReference>
<dbReference type="InterPro" id="IPR013106">
    <property type="entry name" value="Ig_V-set"/>
</dbReference>
<dbReference type="SMART" id="SM00406">
    <property type="entry name" value="IGv"/>
    <property type="match status" value="1"/>
</dbReference>
<feature type="chain" id="PRO_5020552475" evidence="4">
    <location>
        <begin position="31"/>
        <end position="152"/>
    </location>
</feature>
<dbReference type="STRING" id="240159.A0A4U5UCX3"/>
<keyword evidence="7" id="KW-1185">Reference proteome</keyword>
<evidence type="ECO:0000256" key="3">
    <source>
        <dbReference type="ARBA" id="ARBA00023319"/>
    </source>
</evidence>
<dbReference type="SUPFAM" id="SSF48726">
    <property type="entry name" value="Immunoglobulin"/>
    <property type="match status" value="1"/>
</dbReference>
<evidence type="ECO:0000313" key="7">
    <source>
        <dbReference type="Proteomes" id="UP000298787"/>
    </source>
</evidence>
<proteinExistence type="predicted"/>
<dbReference type="GO" id="GO:0050852">
    <property type="term" value="P:T cell receptor signaling pathway"/>
    <property type="evidence" value="ECO:0007669"/>
    <property type="project" value="TreeGrafter"/>
</dbReference>
<evidence type="ECO:0000256" key="4">
    <source>
        <dbReference type="SAM" id="SignalP"/>
    </source>
</evidence>
<keyword evidence="3" id="KW-0393">Immunoglobulin domain</keyword>
<dbReference type="SMART" id="SM00409">
    <property type="entry name" value="IG"/>
    <property type="match status" value="1"/>
</dbReference>
<dbReference type="InterPro" id="IPR050504">
    <property type="entry name" value="IgSF_BTN/MOG"/>
</dbReference>
<evidence type="ECO:0000256" key="2">
    <source>
        <dbReference type="ARBA" id="ARBA00023136"/>
    </source>
</evidence>
<keyword evidence="4" id="KW-0732">Signal</keyword>
<sequence length="152" mass="16876">MVHPQRTCSHMELLPLVCLCLLSCSGTTSADPAGRVVVKQDDDVILPCSLDGVNIKSKVFDWKKDGQPTKEVFLYAAGSHYNNGREGQNEQFKGRVSHFEDELEQGNASIKITRARMEDSGDYTCKFPRDPSLKTVHVKLVVDRVLTSCGSF</sequence>
<dbReference type="InterPro" id="IPR007110">
    <property type="entry name" value="Ig-like_dom"/>
</dbReference>
<dbReference type="InterPro" id="IPR003599">
    <property type="entry name" value="Ig_sub"/>
</dbReference>
<dbReference type="EMBL" id="CM014082">
    <property type="protein sequence ID" value="TKS71868.1"/>
    <property type="molecule type" value="Genomic_DNA"/>
</dbReference>
<gene>
    <name evidence="6" type="ORF">D9C73_004680</name>
</gene>
<dbReference type="PANTHER" id="PTHR24100:SF151">
    <property type="entry name" value="ICOS LIGAND"/>
    <property type="match status" value="1"/>
</dbReference>
<feature type="signal peptide" evidence="4">
    <location>
        <begin position="1"/>
        <end position="30"/>
    </location>
</feature>
<organism evidence="6 7">
    <name type="scientific">Collichthys lucidus</name>
    <name type="common">Big head croaker</name>
    <name type="synonym">Sciaena lucida</name>
    <dbReference type="NCBI Taxonomy" id="240159"/>
    <lineage>
        <taxon>Eukaryota</taxon>
        <taxon>Metazoa</taxon>
        <taxon>Chordata</taxon>
        <taxon>Craniata</taxon>
        <taxon>Vertebrata</taxon>
        <taxon>Euteleostomi</taxon>
        <taxon>Actinopterygii</taxon>
        <taxon>Neopterygii</taxon>
        <taxon>Teleostei</taxon>
        <taxon>Neoteleostei</taxon>
        <taxon>Acanthomorphata</taxon>
        <taxon>Eupercaria</taxon>
        <taxon>Sciaenidae</taxon>
        <taxon>Collichthys</taxon>
    </lineage>
</organism>
<dbReference type="InterPro" id="IPR036179">
    <property type="entry name" value="Ig-like_dom_sf"/>
</dbReference>